<dbReference type="NCBIfam" id="NF007214">
    <property type="entry name" value="PRK09636.1"/>
    <property type="match status" value="1"/>
</dbReference>
<evidence type="ECO:0000313" key="4">
    <source>
        <dbReference type="EMBL" id="CTQ69203.1"/>
    </source>
</evidence>
<dbReference type="STRING" id="388408.LAX5112_02021"/>
<dbReference type="InterPro" id="IPR036388">
    <property type="entry name" value="WH-like_DNA-bd_sf"/>
</dbReference>
<keyword evidence="5" id="KW-1185">Reference proteome</keyword>
<dbReference type="PANTHER" id="PTHR30173">
    <property type="entry name" value="SIGMA 19 FACTOR"/>
    <property type="match status" value="1"/>
</dbReference>
<dbReference type="GO" id="GO:0003677">
    <property type="term" value="F:DNA binding"/>
    <property type="evidence" value="ECO:0007669"/>
    <property type="project" value="InterPro"/>
</dbReference>
<dbReference type="InterPro" id="IPR013325">
    <property type="entry name" value="RNA_pol_sigma_r2"/>
</dbReference>
<sequence length="307" mass="33575">MSEQSKLETFEQARPRLLGLAYRLLGTWADAEDAVQDTFLRWQSTDGAAILNPDGWLTTACTNRCLDLLRSAHNKRVDYVGPWIPEPLHIEAGETPEGDIERAESLTIAFLHMMERLSPKERAAFLLHSVFGQSHRQVAGVLGMSESASRQLVSRASRNVQGPNARFIPAADHQEKMLTAFLDAVTSGSTEQLAGLLSESVQFQSDGGGKVTALGRVLSGSVDVSKYVAKIMSRLWTGSGGTLERRVINGIEGLAFYEAEHLVSVVTFGYSADGMIDQIFIMRNPDKLRGMTQSIRHDTGSGALQPN</sequence>
<dbReference type="SUPFAM" id="SSF88946">
    <property type="entry name" value="Sigma2 domain of RNA polymerase sigma factors"/>
    <property type="match status" value="1"/>
</dbReference>
<organism evidence="4 5">
    <name type="scientific">Roseibium alexandrii</name>
    <dbReference type="NCBI Taxonomy" id="388408"/>
    <lineage>
        <taxon>Bacteria</taxon>
        <taxon>Pseudomonadati</taxon>
        <taxon>Pseudomonadota</taxon>
        <taxon>Alphaproteobacteria</taxon>
        <taxon>Hyphomicrobiales</taxon>
        <taxon>Stappiaceae</taxon>
        <taxon>Roseibium</taxon>
    </lineage>
</organism>
<dbReference type="AlphaFoldDB" id="A0A0M7A641"/>
<evidence type="ECO:0000313" key="5">
    <source>
        <dbReference type="Proteomes" id="UP000053235"/>
    </source>
</evidence>
<dbReference type="InterPro" id="IPR007627">
    <property type="entry name" value="RNA_pol_sigma70_r2"/>
</dbReference>
<dbReference type="Proteomes" id="UP000053235">
    <property type="component" value="Unassembled WGS sequence"/>
</dbReference>
<dbReference type="OrthoDB" id="9794372at2"/>
<dbReference type="NCBIfam" id="TIGR02937">
    <property type="entry name" value="sigma70-ECF"/>
    <property type="match status" value="1"/>
</dbReference>
<feature type="domain" description="RNA polymerase sigma-70 region 2" evidence="2">
    <location>
        <begin position="10"/>
        <end position="72"/>
    </location>
</feature>
<dbReference type="InterPro" id="IPR032710">
    <property type="entry name" value="NTF2-like_dom_sf"/>
</dbReference>
<dbReference type="SUPFAM" id="SSF54427">
    <property type="entry name" value="NTF2-like"/>
    <property type="match status" value="1"/>
</dbReference>
<feature type="domain" description="RNA polymerase sigma factor 70 region 4 type 2" evidence="3">
    <location>
        <begin position="109"/>
        <end position="157"/>
    </location>
</feature>
<dbReference type="GO" id="GO:0006352">
    <property type="term" value="P:DNA-templated transcription initiation"/>
    <property type="evidence" value="ECO:0007669"/>
    <property type="project" value="InterPro"/>
</dbReference>
<dbReference type="Pfam" id="PF08281">
    <property type="entry name" value="Sigma70_r4_2"/>
    <property type="match status" value="1"/>
</dbReference>
<dbReference type="EMBL" id="CXWD01000007">
    <property type="protein sequence ID" value="CTQ69203.1"/>
    <property type="molecule type" value="Genomic_DNA"/>
</dbReference>
<proteinExistence type="predicted"/>
<dbReference type="InterPro" id="IPR013324">
    <property type="entry name" value="RNA_pol_sigma_r3/r4-like"/>
</dbReference>
<dbReference type="InterPro" id="IPR013249">
    <property type="entry name" value="RNA_pol_sigma70_r4_t2"/>
</dbReference>
<gene>
    <name evidence="4" type="primary">fecI</name>
    <name evidence="4" type="ORF">LAX5112_02021</name>
</gene>
<accession>A0A0M7A641</accession>
<dbReference type="PANTHER" id="PTHR30173:SF36">
    <property type="entry name" value="ECF RNA POLYMERASE SIGMA FACTOR SIGJ"/>
    <property type="match status" value="1"/>
</dbReference>
<dbReference type="RefSeq" id="WP_055671714.1">
    <property type="nucleotide sequence ID" value="NZ_CXWD01000007.1"/>
</dbReference>
<dbReference type="Gene3D" id="1.10.1740.10">
    <property type="match status" value="1"/>
</dbReference>
<evidence type="ECO:0000259" key="2">
    <source>
        <dbReference type="Pfam" id="PF04542"/>
    </source>
</evidence>
<reference evidence="5" key="1">
    <citation type="submission" date="2015-07" db="EMBL/GenBank/DDBJ databases">
        <authorList>
            <person name="Rodrigo-Torres Lidia"/>
            <person name="Arahal R.David."/>
        </authorList>
    </citation>
    <scope>NUCLEOTIDE SEQUENCE [LARGE SCALE GENOMIC DNA]</scope>
    <source>
        <strain evidence="5">CECT 5112</strain>
    </source>
</reference>
<dbReference type="GO" id="GO:0016987">
    <property type="term" value="F:sigma factor activity"/>
    <property type="evidence" value="ECO:0007669"/>
    <property type="project" value="InterPro"/>
</dbReference>
<dbReference type="SUPFAM" id="SSF88659">
    <property type="entry name" value="Sigma3 and sigma4 domains of RNA polymerase sigma factors"/>
    <property type="match status" value="1"/>
</dbReference>
<evidence type="ECO:0000256" key="1">
    <source>
        <dbReference type="ARBA" id="ARBA00011344"/>
    </source>
</evidence>
<protein>
    <submittedName>
        <fullName evidence="4">Putative RNA polymerase sigma factor FecI</fullName>
    </submittedName>
</protein>
<dbReference type="Pfam" id="PF04542">
    <property type="entry name" value="Sigma70_r2"/>
    <property type="match status" value="1"/>
</dbReference>
<dbReference type="Gene3D" id="1.10.10.10">
    <property type="entry name" value="Winged helix-like DNA-binding domain superfamily/Winged helix DNA-binding domain"/>
    <property type="match status" value="1"/>
</dbReference>
<name>A0A0M7A641_9HYPH</name>
<dbReference type="CDD" id="cd06171">
    <property type="entry name" value="Sigma70_r4"/>
    <property type="match status" value="1"/>
</dbReference>
<dbReference type="InterPro" id="IPR052704">
    <property type="entry name" value="ECF_Sigma-70_Domain"/>
</dbReference>
<dbReference type="InterPro" id="IPR014284">
    <property type="entry name" value="RNA_pol_sigma-70_dom"/>
</dbReference>
<comment type="subunit">
    <text evidence="1">Interacts transiently with the RNA polymerase catalytic core formed by RpoA, RpoB, RpoC and RpoZ (2 alpha, 1 beta, 1 beta' and 1 omega subunit) to form the RNA polymerase holoenzyme that can initiate transcription.</text>
</comment>
<evidence type="ECO:0000259" key="3">
    <source>
        <dbReference type="Pfam" id="PF08281"/>
    </source>
</evidence>